<feature type="compositionally biased region" description="Basic and acidic residues" evidence="1">
    <location>
        <begin position="81"/>
        <end position="99"/>
    </location>
</feature>
<feature type="compositionally biased region" description="Basic and acidic residues" evidence="1">
    <location>
        <begin position="16"/>
        <end position="28"/>
    </location>
</feature>
<feature type="compositionally biased region" description="Acidic residues" evidence="1">
    <location>
        <begin position="29"/>
        <end position="44"/>
    </location>
</feature>
<dbReference type="AlphaFoldDB" id="A0A6C0LBD9"/>
<feature type="region of interest" description="Disordered" evidence="1">
    <location>
        <begin position="1"/>
        <end position="46"/>
    </location>
</feature>
<accession>A0A6C0LBD9</accession>
<proteinExistence type="predicted"/>
<feature type="region of interest" description="Disordered" evidence="1">
    <location>
        <begin position="81"/>
        <end position="114"/>
    </location>
</feature>
<organism evidence="2">
    <name type="scientific">viral metagenome</name>
    <dbReference type="NCBI Taxonomy" id="1070528"/>
    <lineage>
        <taxon>unclassified sequences</taxon>
        <taxon>metagenomes</taxon>
        <taxon>organismal metagenomes</taxon>
    </lineage>
</organism>
<protein>
    <submittedName>
        <fullName evidence="2">Uncharacterized protein</fullName>
    </submittedName>
</protein>
<evidence type="ECO:0000256" key="1">
    <source>
        <dbReference type="SAM" id="MobiDB-lite"/>
    </source>
</evidence>
<dbReference type="EMBL" id="MN740446">
    <property type="protein sequence ID" value="QHU26944.1"/>
    <property type="molecule type" value="Genomic_DNA"/>
</dbReference>
<sequence length="114" mass="14068">MANPYPYPYQSFNRWASDEQERANKDNDQSEEDGNQETYNDEYLNELKQRQRREEAKDFYIRMKPIYDAEEAEDERIRLADEEQRKKWAEEDEKKKLEKEEEAEAEKKKKPRLR</sequence>
<reference evidence="2" key="1">
    <citation type="journal article" date="2020" name="Nature">
        <title>Giant virus diversity and host interactions through global metagenomics.</title>
        <authorList>
            <person name="Schulz F."/>
            <person name="Roux S."/>
            <person name="Paez-Espino D."/>
            <person name="Jungbluth S."/>
            <person name="Walsh D.A."/>
            <person name="Denef V.J."/>
            <person name="McMahon K.D."/>
            <person name="Konstantinidis K.T."/>
            <person name="Eloe-Fadrosh E.A."/>
            <person name="Kyrpides N.C."/>
            <person name="Woyke T."/>
        </authorList>
    </citation>
    <scope>NUCLEOTIDE SEQUENCE</scope>
    <source>
        <strain evidence="2">GVMAG-M-3300027759-42</strain>
    </source>
</reference>
<evidence type="ECO:0000313" key="2">
    <source>
        <dbReference type="EMBL" id="QHU26944.1"/>
    </source>
</evidence>
<name>A0A6C0LBD9_9ZZZZ</name>